<dbReference type="GO" id="GO:0016787">
    <property type="term" value="F:hydrolase activity"/>
    <property type="evidence" value="ECO:0007669"/>
    <property type="project" value="InterPro"/>
</dbReference>
<proteinExistence type="predicted"/>
<gene>
    <name evidence="2" type="ORF">HMPREF9451_01332</name>
</gene>
<dbReference type="InParanoid" id="K0YK06"/>
<dbReference type="HOGENOM" id="CLU_074814_1_1_11"/>
<evidence type="ECO:0000313" key="3">
    <source>
        <dbReference type="Proteomes" id="UP000006069"/>
    </source>
</evidence>
<dbReference type="EMBL" id="ADMD01000007">
    <property type="protein sequence ID" value="EJZ83811.1"/>
    <property type="molecule type" value="Genomic_DNA"/>
</dbReference>
<evidence type="ECO:0000259" key="1">
    <source>
        <dbReference type="Pfam" id="PF00149"/>
    </source>
</evidence>
<name>K0YK06_9ACTN</name>
<dbReference type="Proteomes" id="UP000006069">
    <property type="component" value="Unassembled WGS sequence"/>
</dbReference>
<dbReference type="SUPFAM" id="SSF56300">
    <property type="entry name" value="Metallo-dependent phosphatases"/>
    <property type="match status" value="1"/>
</dbReference>
<keyword evidence="3" id="KW-1185">Reference proteome</keyword>
<dbReference type="InterPro" id="IPR004843">
    <property type="entry name" value="Calcineurin-like_PHP"/>
</dbReference>
<accession>K0YK06</accession>
<dbReference type="RefSeq" id="WP_009139530.1">
    <property type="nucleotide sequence ID" value="NZ_JH815198.1"/>
</dbReference>
<dbReference type="Gene3D" id="3.60.21.10">
    <property type="match status" value="1"/>
</dbReference>
<dbReference type="CDD" id="cd00838">
    <property type="entry name" value="MPP_superfamily"/>
    <property type="match status" value="1"/>
</dbReference>
<reference evidence="2 3" key="1">
    <citation type="submission" date="2012-08" db="EMBL/GenBank/DDBJ databases">
        <title>The Genome Sequence of Slackia piriformis YIT 12062.</title>
        <authorList>
            <consortium name="The Broad Institute Genome Sequencing Platform"/>
            <person name="Earl A."/>
            <person name="Ward D."/>
            <person name="Feldgarden M."/>
            <person name="Gevers D."/>
            <person name="Morotomi M."/>
            <person name="Walker B."/>
            <person name="Young S.K."/>
            <person name="Zeng Q."/>
            <person name="Gargeya S."/>
            <person name="Fitzgerald M."/>
            <person name="Haas B."/>
            <person name="Abouelleil A."/>
            <person name="Alvarado L."/>
            <person name="Arachchi H.M."/>
            <person name="Berlin A.M."/>
            <person name="Chapman S.B."/>
            <person name="Goldberg J."/>
            <person name="Griggs A."/>
            <person name="Gujja S."/>
            <person name="Hansen M."/>
            <person name="Howarth C."/>
            <person name="Imamovic A."/>
            <person name="Larimer J."/>
            <person name="McCowen C."/>
            <person name="Montmayeur A."/>
            <person name="Murphy C."/>
            <person name="Neiman D."/>
            <person name="Pearson M."/>
            <person name="Priest M."/>
            <person name="Roberts A."/>
            <person name="Saif S."/>
            <person name="Shea T."/>
            <person name="Sisk P."/>
            <person name="Sykes S."/>
            <person name="Wortman J."/>
            <person name="Nusbaum C."/>
            <person name="Birren B."/>
        </authorList>
    </citation>
    <scope>NUCLEOTIDE SEQUENCE [LARGE SCALE GENOMIC DNA]</scope>
    <source>
        <strain evidence="2 3">YIT 12062</strain>
    </source>
</reference>
<protein>
    <recommendedName>
        <fullName evidence="1">Calcineurin-like phosphoesterase domain-containing protein</fullName>
    </recommendedName>
</protein>
<dbReference type="InterPro" id="IPR029052">
    <property type="entry name" value="Metallo-depent_PP-like"/>
</dbReference>
<organism evidence="2 3">
    <name type="scientific">Slackia piriformis YIT 12062</name>
    <dbReference type="NCBI Taxonomy" id="742818"/>
    <lineage>
        <taxon>Bacteria</taxon>
        <taxon>Bacillati</taxon>
        <taxon>Actinomycetota</taxon>
        <taxon>Coriobacteriia</taxon>
        <taxon>Eggerthellales</taxon>
        <taxon>Eggerthellaceae</taxon>
        <taxon>Slackia</taxon>
    </lineage>
</organism>
<feature type="domain" description="Calcineurin-like phosphoesterase" evidence="1">
    <location>
        <begin position="4"/>
        <end position="209"/>
    </location>
</feature>
<dbReference type="Pfam" id="PF00149">
    <property type="entry name" value="Metallophos"/>
    <property type="match status" value="1"/>
</dbReference>
<dbReference type="eggNOG" id="COG1409">
    <property type="taxonomic scope" value="Bacteria"/>
</dbReference>
<dbReference type="OrthoDB" id="5380150at2"/>
<dbReference type="AlphaFoldDB" id="K0YK06"/>
<evidence type="ECO:0000313" key="2">
    <source>
        <dbReference type="EMBL" id="EJZ83811.1"/>
    </source>
</evidence>
<sequence length="246" mass="28637">MANRIFITGDTHGSMDLRRLGSGFFSTGCELDKQDYVIVCGDFGLVWADNSESNYWLRWLEKKPFTTLFVDGNHENFDMLESMETEEWHGGLVHRVRPSILHLMRGQAFTISGRSFFCMGGARSVDKAWRTPHKSWWPQEMPSSEEYAQALDTLDALSWKTDYVLTHCAASNVQYRLNPTYENDELTRFLFDVERKLDYRHWFFGHYHEDRGIGDRQTVIYNDVVEIVPSADGDDLRRVPDGFRAQ</sequence>
<dbReference type="PATRIC" id="fig|742818.3.peg.1398"/>
<comment type="caution">
    <text evidence="2">The sequence shown here is derived from an EMBL/GenBank/DDBJ whole genome shotgun (WGS) entry which is preliminary data.</text>
</comment>